<organism evidence="1 2">
    <name type="scientific">Caulobacter henricii</name>
    <dbReference type="NCBI Taxonomy" id="69395"/>
    <lineage>
        <taxon>Bacteria</taxon>
        <taxon>Pseudomonadati</taxon>
        <taxon>Pseudomonadota</taxon>
        <taxon>Alphaproteobacteria</taxon>
        <taxon>Caulobacterales</taxon>
        <taxon>Caulobacteraceae</taxon>
        <taxon>Caulobacter</taxon>
    </lineage>
</organism>
<keyword evidence="2" id="KW-1185">Reference proteome</keyword>
<evidence type="ECO:0000313" key="1">
    <source>
        <dbReference type="EMBL" id="ALL12213.1"/>
    </source>
</evidence>
<accession>A0A0P0NW40</accession>
<proteinExistence type="predicted"/>
<dbReference type="KEGG" id="chq:AQ619_01890"/>
<name>A0A0P0NW40_9CAUL</name>
<gene>
    <name evidence="1" type="ORF">AQ619_01890</name>
</gene>
<sequence length="70" mass="8313">MIFMFYLLILISKKSDFYCELKYKFIEFKYTAGVIHRFRMEDGSEPVFDDACRLRPEPVPFWSCSGSLKA</sequence>
<dbReference type="EMBL" id="CP013002">
    <property type="protein sequence ID" value="ALL12213.1"/>
    <property type="molecule type" value="Genomic_DNA"/>
</dbReference>
<dbReference type="AlphaFoldDB" id="A0A0P0NW40"/>
<evidence type="ECO:0000313" key="2">
    <source>
        <dbReference type="Proteomes" id="UP000056905"/>
    </source>
</evidence>
<dbReference type="Proteomes" id="UP000056905">
    <property type="component" value="Chromosome"/>
</dbReference>
<reference evidence="1 2" key="1">
    <citation type="submission" date="2015-10" db="EMBL/GenBank/DDBJ databases">
        <title>Conservation of the essential genome among Caulobacter and Brevundimonas species.</title>
        <authorList>
            <person name="Scott D."/>
            <person name="Ely B."/>
        </authorList>
    </citation>
    <scope>NUCLEOTIDE SEQUENCE [LARGE SCALE GENOMIC DNA]</scope>
    <source>
        <strain evidence="1 2">CB4</strain>
    </source>
</reference>
<protein>
    <submittedName>
        <fullName evidence="1">Uncharacterized protein</fullName>
    </submittedName>
</protein>